<protein>
    <submittedName>
        <fullName evidence="2">Os03g0571800 protein</fullName>
    </submittedName>
</protein>
<feature type="non-terminal residue" evidence="2">
    <location>
        <position position="1"/>
    </location>
</feature>
<evidence type="ECO:0000313" key="2">
    <source>
        <dbReference type="EMBL" id="BAS84992.1"/>
    </source>
</evidence>
<dbReference type="Proteomes" id="UP000059680">
    <property type="component" value="Chromosome 3"/>
</dbReference>
<dbReference type="PaxDb" id="39947-A0A0P0W077"/>
<accession>A0A0P0W077</accession>
<reference evidence="2 3" key="3">
    <citation type="journal article" date="2013" name="Rice">
        <title>Improvement of the Oryza sativa Nipponbare reference genome using next generation sequence and optical map data.</title>
        <authorList>
            <person name="Kawahara Y."/>
            <person name="de la Bastide M."/>
            <person name="Hamilton J.P."/>
            <person name="Kanamori H."/>
            <person name="McCombie W.R."/>
            <person name="Ouyang S."/>
            <person name="Schwartz D.C."/>
            <person name="Tanaka T."/>
            <person name="Wu J."/>
            <person name="Zhou S."/>
            <person name="Childs K.L."/>
            <person name="Davidson R.M."/>
            <person name="Lin H."/>
            <person name="Quesada-Ocampo L."/>
            <person name="Vaillancourt B."/>
            <person name="Sakai H."/>
            <person name="Lee S.S."/>
            <person name="Kim J."/>
            <person name="Numa H."/>
            <person name="Itoh T."/>
            <person name="Buell C.R."/>
            <person name="Matsumoto T."/>
        </authorList>
    </citation>
    <scope>NUCLEOTIDE SEQUENCE [LARGE SCALE GENOMIC DNA]</scope>
    <source>
        <strain evidence="3">cv. Nipponbare</strain>
    </source>
</reference>
<name>A0A0P0W077_ORYSJ</name>
<reference evidence="2 3" key="2">
    <citation type="journal article" date="2013" name="Plant Cell Physiol.">
        <title>Rice Annotation Project Database (RAP-DB): an integrative and interactive database for rice genomics.</title>
        <authorList>
            <person name="Sakai H."/>
            <person name="Lee S.S."/>
            <person name="Tanaka T."/>
            <person name="Numa H."/>
            <person name="Kim J."/>
            <person name="Kawahara Y."/>
            <person name="Wakimoto H."/>
            <person name="Yang C.C."/>
            <person name="Iwamoto M."/>
            <person name="Abe T."/>
            <person name="Yamada Y."/>
            <person name="Muto A."/>
            <person name="Inokuchi H."/>
            <person name="Ikemura T."/>
            <person name="Matsumoto T."/>
            <person name="Sasaki T."/>
            <person name="Itoh T."/>
        </authorList>
    </citation>
    <scope>NUCLEOTIDE SEQUENCE [LARGE SCALE GENOMIC DNA]</scope>
    <source>
        <strain evidence="3">cv. Nipponbare</strain>
    </source>
</reference>
<evidence type="ECO:0000256" key="1">
    <source>
        <dbReference type="SAM" id="MobiDB-lite"/>
    </source>
</evidence>
<reference evidence="3" key="1">
    <citation type="journal article" date="2005" name="Nature">
        <title>The map-based sequence of the rice genome.</title>
        <authorList>
            <consortium name="International rice genome sequencing project (IRGSP)"/>
            <person name="Matsumoto T."/>
            <person name="Wu J."/>
            <person name="Kanamori H."/>
            <person name="Katayose Y."/>
            <person name="Fujisawa M."/>
            <person name="Namiki N."/>
            <person name="Mizuno H."/>
            <person name="Yamamoto K."/>
            <person name="Antonio B.A."/>
            <person name="Baba T."/>
            <person name="Sakata K."/>
            <person name="Nagamura Y."/>
            <person name="Aoki H."/>
            <person name="Arikawa K."/>
            <person name="Arita K."/>
            <person name="Bito T."/>
            <person name="Chiden Y."/>
            <person name="Fujitsuka N."/>
            <person name="Fukunaka R."/>
            <person name="Hamada M."/>
            <person name="Harada C."/>
            <person name="Hayashi A."/>
            <person name="Hijishita S."/>
            <person name="Honda M."/>
            <person name="Hosokawa S."/>
            <person name="Ichikawa Y."/>
            <person name="Idonuma A."/>
            <person name="Iijima M."/>
            <person name="Ikeda M."/>
            <person name="Ikeno M."/>
            <person name="Ito K."/>
            <person name="Ito S."/>
            <person name="Ito T."/>
            <person name="Ito Y."/>
            <person name="Ito Y."/>
            <person name="Iwabuchi A."/>
            <person name="Kamiya K."/>
            <person name="Karasawa W."/>
            <person name="Kurita K."/>
            <person name="Katagiri S."/>
            <person name="Kikuta A."/>
            <person name="Kobayashi H."/>
            <person name="Kobayashi N."/>
            <person name="Machita K."/>
            <person name="Maehara T."/>
            <person name="Masukawa M."/>
            <person name="Mizubayashi T."/>
            <person name="Mukai Y."/>
            <person name="Nagasaki H."/>
            <person name="Nagata Y."/>
            <person name="Naito S."/>
            <person name="Nakashima M."/>
            <person name="Nakama Y."/>
            <person name="Nakamichi Y."/>
            <person name="Nakamura M."/>
            <person name="Meguro A."/>
            <person name="Negishi M."/>
            <person name="Ohta I."/>
            <person name="Ohta T."/>
            <person name="Okamoto M."/>
            <person name="Ono N."/>
            <person name="Saji S."/>
            <person name="Sakaguchi M."/>
            <person name="Sakai K."/>
            <person name="Shibata M."/>
            <person name="Shimokawa T."/>
            <person name="Song J."/>
            <person name="Takazaki Y."/>
            <person name="Terasawa K."/>
            <person name="Tsugane M."/>
            <person name="Tsuji K."/>
            <person name="Ueda S."/>
            <person name="Waki K."/>
            <person name="Yamagata H."/>
            <person name="Yamamoto M."/>
            <person name="Yamamoto S."/>
            <person name="Yamane H."/>
            <person name="Yoshiki S."/>
            <person name="Yoshihara R."/>
            <person name="Yukawa K."/>
            <person name="Zhong H."/>
            <person name="Yano M."/>
            <person name="Yuan Q."/>
            <person name="Ouyang S."/>
            <person name="Liu J."/>
            <person name="Jones K.M."/>
            <person name="Gansberger K."/>
            <person name="Moffat K."/>
            <person name="Hill J."/>
            <person name="Bera J."/>
            <person name="Fadrosh D."/>
            <person name="Jin S."/>
            <person name="Johri S."/>
            <person name="Kim M."/>
            <person name="Overton L."/>
            <person name="Reardon M."/>
            <person name="Tsitrin T."/>
            <person name="Vuong H."/>
            <person name="Weaver B."/>
            <person name="Ciecko A."/>
            <person name="Tallon L."/>
            <person name="Jackson J."/>
            <person name="Pai G."/>
            <person name="Aken S.V."/>
            <person name="Utterback T."/>
            <person name="Reidmuller S."/>
            <person name="Feldblyum T."/>
            <person name="Hsiao J."/>
            <person name="Zismann V."/>
            <person name="Iobst S."/>
            <person name="de Vazeille A.R."/>
            <person name="Buell C.R."/>
            <person name="Ying K."/>
            <person name="Li Y."/>
            <person name="Lu T."/>
            <person name="Huang Y."/>
            <person name="Zhao Q."/>
            <person name="Feng Q."/>
            <person name="Zhang L."/>
            <person name="Zhu J."/>
            <person name="Weng Q."/>
            <person name="Mu J."/>
            <person name="Lu Y."/>
            <person name="Fan D."/>
            <person name="Liu Y."/>
            <person name="Guan J."/>
            <person name="Zhang Y."/>
            <person name="Yu S."/>
            <person name="Liu X."/>
            <person name="Zhang Y."/>
            <person name="Hong G."/>
            <person name="Han B."/>
            <person name="Choisne N."/>
            <person name="Demange N."/>
            <person name="Orjeda G."/>
            <person name="Samain S."/>
            <person name="Cattolico L."/>
            <person name="Pelletier E."/>
            <person name="Couloux A."/>
            <person name="Segurens B."/>
            <person name="Wincker P."/>
            <person name="D'Hont A."/>
            <person name="Scarpelli C."/>
            <person name="Weissenbach J."/>
            <person name="Salanoubat M."/>
            <person name="Quetier F."/>
            <person name="Yu Y."/>
            <person name="Kim H.R."/>
            <person name="Rambo T."/>
            <person name="Currie J."/>
            <person name="Collura K."/>
            <person name="Luo M."/>
            <person name="Yang T."/>
            <person name="Ammiraju J.S.S."/>
            <person name="Engler F."/>
            <person name="Soderlund C."/>
            <person name="Wing R.A."/>
            <person name="Palmer L.E."/>
            <person name="de la Bastide M."/>
            <person name="Spiegel L."/>
            <person name="Nascimento L."/>
            <person name="Zutavern T."/>
            <person name="O'Shaughnessy A."/>
            <person name="Dike S."/>
            <person name="Dedhia N."/>
            <person name="Preston R."/>
            <person name="Balija V."/>
            <person name="McCombie W.R."/>
            <person name="Chow T."/>
            <person name="Chen H."/>
            <person name="Chung M."/>
            <person name="Chen C."/>
            <person name="Shaw J."/>
            <person name="Wu H."/>
            <person name="Hsiao K."/>
            <person name="Chao Y."/>
            <person name="Chu M."/>
            <person name="Cheng C."/>
            <person name="Hour A."/>
            <person name="Lee P."/>
            <person name="Lin S."/>
            <person name="Lin Y."/>
            <person name="Liou J."/>
            <person name="Liu S."/>
            <person name="Hsing Y."/>
            <person name="Raghuvanshi S."/>
            <person name="Mohanty A."/>
            <person name="Bharti A.K."/>
            <person name="Gaur A."/>
            <person name="Gupta V."/>
            <person name="Kumar D."/>
            <person name="Ravi V."/>
            <person name="Vij S."/>
            <person name="Kapur A."/>
            <person name="Khurana P."/>
            <person name="Khurana P."/>
            <person name="Khurana J.P."/>
            <person name="Tyagi A.K."/>
            <person name="Gaikwad K."/>
            <person name="Singh A."/>
            <person name="Dalal V."/>
            <person name="Srivastava S."/>
            <person name="Dixit A."/>
            <person name="Pal A.K."/>
            <person name="Ghazi I.A."/>
            <person name="Yadav M."/>
            <person name="Pandit A."/>
            <person name="Bhargava A."/>
            <person name="Sureshbabu K."/>
            <person name="Batra K."/>
            <person name="Sharma T.R."/>
            <person name="Mohapatra T."/>
            <person name="Singh N.K."/>
            <person name="Messing J."/>
            <person name="Nelson A.B."/>
            <person name="Fuks G."/>
            <person name="Kavchok S."/>
            <person name="Keizer G."/>
            <person name="Linton E."/>
            <person name="Llaca V."/>
            <person name="Song R."/>
            <person name="Tanyolac B."/>
            <person name="Young S."/>
            <person name="Ho-Il K."/>
            <person name="Hahn J.H."/>
            <person name="Sangsakoo G."/>
            <person name="Vanavichit A."/>
            <person name="de Mattos Luiz.A.T."/>
            <person name="Zimmer P.D."/>
            <person name="Malone G."/>
            <person name="Dellagostin O."/>
            <person name="de Oliveira A.C."/>
            <person name="Bevan M."/>
            <person name="Bancroft I."/>
            <person name="Minx P."/>
            <person name="Cordum H."/>
            <person name="Wilson R."/>
            <person name="Cheng Z."/>
            <person name="Jin W."/>
            <person name="Jiang J."/>
            <person name="Leong S.A."/>
            <person name="Iwama H."/>
            <person name="Gojobori T."/>
            <person name="Itoh T."/>
            <person name="Niimura Y."/>
            <person name="Fujii Y."/>
            <person name="Habara T."/>
            <person name="Sakai H."/>
            <person name="Sato Y."/>
            <person name="Wilson G."/>
            <person name="Kumar K."/>
            <person name="McCouch S."/>
            <person name="Juretic N."/>
            <person name="Hoen D."/>
            <person name="Wright S."/>
            <person name="Bruskiewich R."/>
            <person name="Bureau T."/>
            <person name="Miyao A."/>
            <person name="Hirochika H."/>
            <person name="Nishikawa T."/>
            <person name="Kadowaki K."/>
            <person name="Sugiura M."/>
            <person name="Burr B."/>
            <person name="Sasaki T."/>
        </authorList>
    </citation>
    <scope>NUCLEOTIDE SEQUENCE [LARGE SCALE GENOMIC DNA]</scope>
    <source>
        <strain evidence="3">cv. Nipponbare</strain>
    </source>
</reference>
<feature type="compositionally biased region" description="Basic and acidic residues" evidence="1">
    <location>
        <begin position="76"/>
        <end position="88"/>
    </location>
</feature>
<dbReference type="eggNOG" id="ENOG502R57V">
    <property type="taxonomic scope" value="Eukaryota"/>
</dbReference>
<gene>
    <name evidence="2" type="ordered locus">Os03g0571800</name>
    <name evidence="2" type="ORF">OSNPB_030571800</name>
</gene>
<feature type="non-terminal residue" evidence="2">
    <location>
        <position position="189"/>
    </location>
</feature>
<feature type="compositionally biased region" description="Basic residues" evidence="1">
    <location>
        <begin position="1"/>
        <end position="10"/>
    </location>
</feature>
<proteinExistence type="predicted"/>
<feature type="region of interest" description="Disordered" evidence="1">
    <location>
        <begin position="136"/>
        <end position="155"/>
    </location>
</feature>
<feature type="region of interest" description="Disordered" evidence="1">
    <location>
        <begin position="1"/>
        <end position="88"/>
    </location>
</feature>
<dbReference type="AlphaFoldDB" id="A0A0P0W077"/>
<feature type="compositionally biased region" description="Basic and acidic residues" evidence="1">
    <location>
        <begin position="41"/>
        <end position="68"/>
    </location>
</feature>
<keyword evidence="3" id="KW-1185">Reference proteome</keyword>
<feature type="compositionally biased region" description="Basic and acidic residues" evidence="1">
    <location>
        <begin position="11"/>
        <end position="28"/>
    </location>
</feature>
<sequence length="189" mass="20794">LEAKHHRRRGRQLEELRQAGERLGRESGPRQPAPVGDDDVRELRQHDDPPAEAEDQRGAEQAEAKLVDGEPAQGDVRGERGRGDVGARRHDALRLQELLDREVGGIGEDLRDEADDVEAGGTGDLRGLAEEDEYLLGEDVDDGERDGGGGEQHGGTLHVHAEHVVLVRSVRLPTQRLHRASHAKLQRIV</sequence>
<dbReference type="EMBL" id="AP014959">
    <property type="protein sequence ID" value="BAS84992.1"/>
    <property type="molecule type" value="Genomic_DNA"/>
</dbReference>
<dbReference type="Gramene" id="Os03t0571800-00">
    <property type="protein sequence ID" value="Os03t0571800-00"/>
    <property type="gene ID" value="Os03g0571800"/>
</dbReference>
<dbReference type="InParanoid" id="A0A0P0W077"/>
<organism evidence="2 3">
    <name type="scientific">Oryza sativa subsp. japonica</name>
    <name type="common">Rice</name>
    <dbReference type="NCBI Taxonomy" id="39947"/>
    <lineage>
        <taxon>Eukaryota</taxon>
        <taxon>Viridiplantae</taxon>
        <taxon>Streptophyta</taxon>
        <taxon>Embryophyta</taxon>
        <taxon>Tracheophyta</taxon>
        <taxon>Spermatophyta</taxon>
        <taxon>Magnoliopsida</taxon>
        <taxon>Liliopsida</taxon>
        <taxon>Poales</taxon>
        <taxon>Poaceae</taxon>
        <taxon>BOP clade</taxon>
        <taxon>Oryzoideae</taxon>
        <taxon>Oryzeae</taxon>
        <taxon>Oryzinae</taxon>
        <taxon>Oryza</taxon>
        <taxon>Oryza sativa</taxon>
    </lineage>
</organism>
<evidence type="ECO:0000313" key="3">
    <source>
        <dbReference type="Proteomes" id="UP000059680"/>
    </source>
</evidence>
<dbReference type="FunCoup" id="A0A0P0W077">
    <property type="interactions" value="2"/>
</dbReference>